<feature type="compositionally biased region" description="Polar residues" evidence="1">
    <location>
        <begin position="246"/>
        <end position="255"/>
    </location>
</feature>
<feature type="compositionally biased region" description="Polar residues" evidence="1">
    <location>
        <begin position="144"/>
        <end position="168"/>
    </location>
</feature>
<evidence type="ECO:0000259" key="2">
    <source>
        <dbReference type="Pfam" id="PF15391"/>
    </source>
</evidence>
<dbReference type="Proteomes" id="UP000515129">
    <property type="component" value="Unplaced"/>
</dbReference>
<dbReference type="AlphaFoldDB" id="A0A6P6PGA2"/>
<dbReference type="InterPro" id="IPR027884">
    <property type="entry name" value="DUF4614"/>
</dbReference>
<sequence>MWSHGGRSSALDRAKAHLSGQRISNNGISKDKRVNVSENSGKFVSPSRQMQFQDLSGVFSPSESENQDPVKTTTLESFGMGGGSRFLKKASKDATGDSVSSAPQRTPAETFIPQRSSQSTALSKLALIENRIRNQKTKSDGPSIHTNLSEPQETRISLQSSSDLSMTGNRFLKKRTVSAPRGEKVPERTSGLNERKERRVSLDSDEQDMRRLLGDSFSLSEGSLQNAARKKSPQPVKKFYKKSSEKSTVPTHQSLSPPPSRPESHMVRFTEHSVSSETDHSEIRSLDDLFPVAAAPDSDDTLSERSAVSDDFKLNVMTLDDLAPIPFEAAEISQEKKETQASQDGRNKSSSNISEVASPPTPEEASFAYESDFESEICSEALQSASEISERLTDKDKDASLISEAQYSSYKSQDDDDRNLSQSSSSSFHSDSTSRSTSSNATVTHGPSPDRHVKEVAVQTQADGLTYTWSSGMPAVGPSLGMKYVDPTPIASHTVSAEAIESLTAYSPAVLALNDMLRQQLALTRGFIDSTRRHYTSMIESLEPADYKYTTLEDTKEFIRAHRPPKLSIEDALEEVLQEMRDYHYS</sequence>
<feature type="domain" description="DUF4614" evidence="2">
    <location>
        <begin position="399"/>
        <end position="564"/>
    </location>
</feature>
<dbReference type="PANTHER" id="PTHR22409:SF2">
    <property type="entry name" value="CHROMOSOME 19 OPEN READING FRAME 44"/>
    <property type="match status" value="1"/>
</dbReference>
<feature type="region of interest" description="Disordered" evidence="1">
    <location>
        <begin position="329"/>
        <end position="372"/>
    </location>
</feature>
<evidence type="ECO:0000313" key="3">
    <source>
        <dbReference type="Proteomes" id="UP000515129"/>
    </source>
</evidence>
<feature type="region of interest" description="Disordered" evidence="1">
    <location>
        <begin position="1"/>
        <end position="107"/>
    </location>
</feature>
<protein>
    <submittedName>
        <fullName evidence="4">Uncharacterized protein C19orf44-like isoform X1</fullName>
    </submittedName>
</protein>
<name>A0A6P6PGA2_CARAU</name>
<dbReference type="OrthoDB" id="2151530at2759"/>
<dbReference type="InterPro" id="IPR040120">
    <property type="entry name" value="C19orf44-like"/>
</dbReference>
<reference evidence="4" key="1">
    <citation type="submission" date="2025-08" db="UniProtKB">
        <authorList>
            <consortium name="RefSeq"/>
        </authorList>
    </citation>
    <scope>IDENTIFICATION</scope>
    <source>
        <strain evidence="4">Wakin</strain>
        <tissue evidence="4">Muscle</tissue>
    </source>
</reference>
<feature type="compositionally biased region" description="Polar residues" evidence="1">
    <location>
        <begin position="340"/>
        <end position="355"/>
    </location>
</feature>
<feature type="compositionally biased region" description="Polar residues" evidence="1">
    <location>
        <begin position="36"/>
        <end position="76"/>
    </location>
</feature>
<evidence type="ECO:0000256" key="1">
    <source>
        <dbReference type="SAM" id="MobiDB-lite"/>
    </source>
</evidence>
<dbReference type="GeneID" id="113099217"/>
<organism evidence="3 4">
    <name type="scientific">Carassius auratus</name>
    <name type="common">Goldfish</name>
    <dbReference type="NCBI Taxonomy" id="7957"/>
    <lineage>
        <taxon>Eukaryota</taxon>
        <taxon>Metazoa</taxon>
        <taxon>Chordata</taxon>
        <taxon>Craniata</taxon>
        <taxon>Vertebrata</taxon>
        <taxon>Euteleostomi</taxon>
        <taxon>Actinopterygii</taxon>
        <taxon>Neopterygii</taxon>
        <taxon>Teleostei</taxon>
        <taxon>Ostariophysi</taxon>
        <taxon>Cypriniformes</taxon>
        <taxon>Cyprinidae</taxon>
        <taxon>Cyprininae</taxon>
        <taxon>Carassius</taxon>
    </lineage>
</organism>
<feature type="compositionally biased region" description="Low complexity" evidence="1">
    <location>
        <begin position="420"/>
        <end position="440"/>
    </location>
</feature>
<feature type="compositionally biased region" description="Basic and acidic residues" evidence="1">
    <location>
        <begin position="181"/>
        <end position="213"/>
    </location>
</feature>
<proteinExistence type="predicted"/>
<feature type="compositionally biased region" description="Basic and acidic residues" evidence="1">
    <location>
        <begin position="277"/>
        <end position="287"/>
    </location>
</feature>
<dbReference type="RefSeq" id="XP_026120103.1">
    <property type="nucleotide sequence ID" value="XM_026264318.1"/>
</dbReference>
<feature type="compositionally biased region" description="Polar residues" evidence="1">
    <location>
        <begin position="217"/>
        <end position="226"/>
    </location>
</feature>
<feature type="compositionally biased region" description="Basic and acidic residues" evidence="1">
    <location>
        <begin position="262"/>
        <end position="271"/>
    </location>
</feature>
<evidence type="ECO:0000313" key="4">
    <source>
        <dbReference type="RefSeq" id="XP_026120103.1"/>
    </source>
</evidence>
<accession>A0A6P6PGA2</accession>
<gene>
    <name evidence="4" type="primary">LOC113099217</name>
</gene>
<dbReference type="Pfam" id="PF15391">
    <property type="entry name" value="DUF4614"/>
    <property type="match status" value="1"/>
</dbReference>
<feature type="region of interest" description="Disordered" evidence="1">
    <location>
        <begin position="407"/>
        <end position="452"/>
    </location>
</feature>
<dbReference type="KEGG" id="caua:113099217"/>
<feature type="region of interest" description="Disordered" evidence="1">
    <location>
        <begin position="132"/>
        <end position="309"/>
    </location>
</feature>
<keyword evidence="3" id="KW-1185">Reference proteome</keyword>
<dbReference type="PANTHER" id="PTHR22409">
    <property type="entry name" value="CHROMOSOME 19 OPEN READING FRAME 44"/>
    <property type="match status" value="1"/>
</dbReference>